<name>A0A0S4TM82_RALSL</name>
<dbReference type="EMBL" id="LN899819">
    <property type="protein sequence ID" value="CUV10933.1"/>
    <property type="molecule type" value="Genomic_DNA"/>
</dbReference>
<dbReference type="AlphaFoldDB" id="A0A0S4TM82"/>
<reference evidence="1" key="1">
    <citation type="submission" date="2015-10" db="EMBL/GenBank/DDBJ databases">
        <authorList>
            <person name="Gilbert D.G."/>
        </authorList>
    </citation>
    <scope>NUCLEOTIDE SEQUENCE</scope>
    <source>
        <strain evidence="1">Phyl III-seqv23</strain>
    </source>
</reference>
<organism evidence="1">
    <name type="scientific">Ralstonia solanacearum</name>
    <name type="common">Pseudomonas solanacearum</name>
    <dbReference type="NCBI Taxonomy" id="305"/>
    <lineage>
        <taxon>Bacteria</taxon>
        <taxon>Pseudomonadati</taxon>
        <taxon>Pseudomonadota</taxon>
        <taxon>Betaproteobacteria</taxon>
        <taxon>Burkholderiales</taxon>
        <taxon>Burkholderiaceae</taxon>
        <taxon>Ralstonia</taxon>
        <taxon>Ralstonia solanacearum species complex</taxon>
    </lineage>
</organism>
<evidence type="ECO:0000313" key="1">
    <source>
        <dbReference type="EMBL" id="CUV10933.1"/>
    </source>
</evidence>
<sequence>MISALSFWRRASSSSSDPPCCVAANSFSRAFSLALRSRAFCLSDLGAGAAGASSNSSVTSVLLSSSACASARGLRPRFLGSAEVSARGAGEVGVGMASASRTVRLVSASAALFGFAVLVRAVPVLAARALAADSLLSTSVIFDFATVVVLPLSATEAASLPPGLALVLIDVETLPEVEDWIAPFARGAGLAAAGISAVLRGWAFPVFAGTAAFPPACPTWLRPLASFAVPAAVFPPPVPRAEAVRDAESETGLALEPAFAEVFTFTMGTLTPPRDWEKGLAIQTGYSSTPARTGLSENLVFA</sequence>
<gene>
    <name evidence="1" type="ORF">RUN39_v1_50005</name>
</gene>
<proteinExistence type="predicted"/>
<accession>A0A0S4TM82</accession>
<protein>
    <submittedName>
        <fullName evidence="1">Conserved hypothethical protein</fullName>
    </submittedName>
</protein>